<feature type="domain" description="Bacterial Ig-like" evidence="2">
    <location>
        <begin position="541"/>
        <end position="618"/>
    </location>
</feature>
<feature type="domain" description="Bacterial Ig-like" evidence="2">
    <location>
        <begin position="645"/>
        <end position="722"/>
    </location>
</feature>
<reference evidence="4" key="1">
    <citation type="submission" date="2015-11" db="EMBL/GenBank/DDBJ databases">
        <authorList>
            <person name="Blom J."/>
        </authorList>
    </citation>
    <scope>NUCLEOTIDE SEQUENCE [LARGE SCALE GENOMIC DNA]</scope>
</reference>
<organism evidence="3 4">
    <name type="scientific">Duffyella gerundensis</name>
    <dbReference type="NCBI Taxonomy" id="1619313"/>
    <lineage>
        <taxon>Bacteria</taxon>
        <taxon>Pseudomonadati</taxon>
        <taxon>Pseudomonadota</taxon>
        <taxon>Gammaproteobacteria</taxon>
        <taxon>Enterobacterales</taxon>
        <taxon>Erwiniaceae</taxon>
        <taxon>Duffyella</taxon>
    </lineage>
</organism>
<dbReference type="KEGG" id="ege:EM595_0549"/>
<feature type="region of interest" description="Disordered" evidence="1">
    <location>
        <begin position="628"/>
        <end position="653"/>
    </location>
</feature>
<evidence type="ECO:0000313" key="4">
    <source>
        <dbReference type="Proteomes" id="UP000059419"/>
    </source>
</evidence>
<feature type="domain" description="Bacterial Ig-like" evidence="2">
    <location>
        <begin position="853"/>
        <end position="930"/>
    </location>
</feature>
<sequence>MSNPFNINHGTVFHTNDPFWTLPLDGQDAANGRVEVYINGKKVDFVIDENDKYVIDFNQPLPEGKHVVTVMTFDPAGNPSPPGVFLLDVDYTPPVKPEILRVVDDSGADPYYLTSGEVTKDGAPVLTGSGEPGTKVKLMNGTEEVGEVEVDSLGRWQFTPELKEGTNTFTVVSIDKAGNQSESDPFNIYLNEKPADAPEEIARQPVTQDTAPVVQEEETPVDPIPGAMAPVLSRDGVLTFDGYLVDPQDEGALVQVVVDGVIYSTTIKDLQWSLDALQLEDGLHVVDIRYTDLAKNPGIPTQFLFEVDKTPPEQPVILQVYDDVNGRNLSPMGSTNDTTPTLVGVSEPHSVVYVYRGDRELGSVEADANGRWEFDTSTVNLTGSSHQFKVKAQDKYERESIFSDTFPVNFDIAPPQKPTIGGASDDVGTPTELVSNSRTDDDRPTFRGQAENGSLVTIYVNGEAVASTYADAMTGNWSLDAPLEAGENIVTVVAKDSAGNESEASDEFVLTLAEDPNQPLIGGLFNNDGDVPVAIANGADTNDKTPLLTGEGVDGDIIKVFLDGNEIGSTTVKDGEWSFELPEIDGLQDGEHALTITVTDEFDQTSDLSEPFVFNLDTQAPDSIDIGAGTVVDDEGNPIEEGVKTGDDKPTFTGEGTDGDLITIVDQDNNPIGSAIVSEGRWEITPEEGLDTGEYDLGIIVTDPAGNESEKSEDPFKLIVDTTPPENLTDVVLKDNTGPITDPLTGDPALIDDPRPEFSGRGEAGSSVIIIVDGEEVGTVQVNDDGEWSWQPADDLEEEVTHSFVAQPVDEVGNRGEATAPINIIVDTSPVSLSALVVSDNEGIYQNDLVSGDKTDDTTPTFSGSATDGSTVFIVDKLTNTIIGSVQVNNGSWTFTPEAPLDQGNYELEIYAQSPYGVQSAKTEFNFTVDLSTPEAPAFGTDFDIWDDVGSITGKITQGGETDDVRPEFKGTAEKDEVIFIYADGDTETAIASIKVDESGEWSWMPDTDLGEGEHSYQVAIRDAAGNMGAISEAIEFTVDVQAPLNGRMEGIWTNIGGSNSSILPDPDGEGEYIAQSKDNSPVFSGRGEIGTLVTIYDKDNGNAVASGYVQDTGRWRIETIELQDATYNFAIEFSDAAGNTETIDVEFPVKIDTTPPGPPITAPIPETRGLFEIDEQGAALSVNDVLQQGQQDLFINSGTTQLMVTGKSGAVLNLEDLTNDQNEWQQANGSVTVGGVEYNVFQSAGKDVELLVQQDLNTQL</sequence>
<feature type="region of interest" description="Disordered" evidence="1">
    <location>
        <begin position="418"/>
        <end position="449"/>
    </location>
</feature>
<dbReference type="Pfam" id="PF19077">
    <property type="entry name" value="Big_13"/>
    <property type="match status" value="9"/>
</dbReference>
<dbReference type="InterPro" id="IPR013783">
    <property type="entry name" value="Ig-like_fold"/>
</dbReference>
<feature type="compositionally biased region" description="Basic and acidic residues" evidence="1">
    <location>
        <begin position="641"/>
        <end position="650"/>
    </location>
</feature>
<proteinExistence type="predicted"/>
<feature type="domain" description="Bacterial Ig-like" evidence="2">
    <location>
        <begin position="1078"/>
        <end position="1154"/>
    </location>
</feature>
<dbReference type="Proteomes" id="UP000059419">
    <property type="component" value="Chromosome 1"/>
</dbReference>
<dbReference type="STRING" id="1619313.EM595_0549"/>
<feature type="domain" description="Bacterial Ig-like" evidence="2">
    <location>
        <begin position="334"/>
        <end position="396"/>
    </location>
</feature>
<feature type="domain" description="Bacterial Ig-like" evidence="2">
    <location>
        <begin position="100"/>
        <end position="188"/>
    </location>
</feature>
<feature type="region of interest" description="Disordered" evidence="1">
    <location>
        <begin position="730"/>
        <end position="751"/>
    </location>
</feature>
<evidence type="ECO:0000259" key="2">
    <source>
        <dbReference type="Pfam" id="PF19077"/>
    </source>
</evidence>
<dbReference type="PATRIC" id="fig|1619313.3.peg.570"/>
<dbReference type="AlphaFoldDB" id="A0A0U5GIT1"/>
<dbReference type="InterPro" id="IPR044016">
    <property type="entry name" value="Big_13"/>
</dbReference>
<feature type="domain" description="Bacterial Ig-like" evidence="2">
    <location>
        <begin position="949"/>
        <end position="1040"/>
    </location>
</feature>
<name>A0A0U5GIT1_9GAMM</name>
<gene>
    <name evidence="3" type="ORF">EM595_0549</name>
</gene>
<dbReference type="EMBL" id="LN907827">
    <property type="protein sequence ID" value="CUU22786.1"/>
    <property type="molecule type" value="Genomic_DNA"/>
</dbReference>
<dbReference type="Gene3D" id="2.60.40.10">
    <property type="entry name" value="Immunoglobulins"/>
    <property type="match status" value="4"/>
</dbReference>
<evidence type="ECO:0000313" key="3">
    <source>
        <dbReference type="EMBL" id="CUU22786.1"/>
    </source>
</evidence>
<feature type="domain" description="Bacterial Ig-like" evidence="2">
    <location>
        <begin position="435"/>
        <end position="506"/>
    </location>
</feature>
<accession>A0A0U5GIT1</accession>
<dbReference type="RefSeq" id="WP_067427650.1">
    <property type="nucleotide sequence ID" value="NZ_LN907827.1"/>
</dbReference>
<feature type="domain" description="Bacterial Ig-like" evidence="2">
    <location>
        <begin position="750"/>
        <end position="828"/>
    </location>
</feature>
<protein>
    <recommendedName>
        <fullName evidence="2">Bacterial Ig-like domain-containing protein</fullName>
    </recommendedName>
</protein>
<evidence type="ECO:0000256" key="1">
    <source>
        <dbReference type="SAM" id="MobiDB-lite"/>
    </source>
</evidence>
<keyword evidence="4" id="KW-1185">Reference proteome</keyword>
<dbReference type="NCBIfam" id="NF033510">
    <property type="entry name" value="Ca_tandemer"/>
    <property type="match status" value="6"/>
</dbReference>
<dbReference type="Gene3D" id="3.30.420.430">
    <property type="match status" value="6"/>
</dbReference>